<dbReference type="Pfam" id="PF26082">
    <property type="entry name" value="zf-C2H2_AcuF"/>
    <property type="match status" value="1"/>
</dbReference>
<feature type="compositionally biased region" description="Polar residues" evidence="2">
    <location>
        <begin position="1"/>
        <end position="28"/>
    </location>
</feature>
<comment type="caution">
    <text evidence="4">The sequence shown here is derived from an EMBL/GenBank/DDBJ whole genome shotgun (WGS) entry which is preliminary data.</text>
</comment>
<dbReference type="InterPro" id="IPR013087">
    <property type="entry name" value="Znf_C2H2_type"/>
</dbReference>
<evidence type="ECO:0000256" key="2">
    <source>
        <dbReference type="SAM" id="MobiDB-lite"/>
    </source>
</evidence>
<feature type="compositionally biased region" description="Polar residues" evidence="2">
    <location>
        <begin position="584"/>
        <end position="597"/>
    </location>
</feature>
<name>A0AAD6HPT4_9EURO</name>
<dbReference type="Proteomes" id="UP001215712">
    <property type="component" value="Unassembled WGS sequence"/>
</dbReference>
<feature type="domain" description="C2H2-type" evidence="3">
    <location>
        <begin position="823"/>
        <end position="853"/>
    </location>
</feature>
<evidence type="ECO:0000313" key="5">
    <source>
        <dbReference type="Proteomes" id="UP001215712"/>
    </source>
</evidence>
<feature type="compositionally biased region" description="Polar residues" evidence="2">
    <location>
        <begin position="220"/>
        <end position="230"/>
    </location>
</feature>
<feature type="region of interest" description="Disordered" evidence="2">
    <location>
        <begin position="468"/>
        <end position="520"/>
    </location>
</feature>
<feature type="compositionally biased region" description="Basic residues" evidence="2">
    <location>
        <begin position="550"/>
        <end position="559"/>
    </location>
</feature>
<keyword evidence="5" id="KW-1185">Reference proteome</keyword>
<dbReference type="SMART" id="SM00355">
    <property type="entry name" value="ZnF_C2H2"/>
    <property type="match status" value="3"/>
</dbReference>
<reference evidence="4" key="1">
    <citation type="journal article" date="2023" name="IMA Fungus">
        <title>Comparative genomic study of the Penicillium genus elucidates a diverse pangenome and 15 lateral gene transfer events.</title>
        <authorList>
            <person name="Petersen C."/>
            <person name="Sorensen T."/>
            <person name="Nielsen M.R."/>
            <person name="Sondergaard T.E."/>
            <person name="Sorensen J.L."/>
            <person name="Fitzpatrick D.A."/>
            <person name="Frisvad J.C."/>
            <person name="Nielsen K.L."/>
        </authorList>
    </citation>
    <scope>NUCLEOTIDE SEQUENCE</scope>
    <source>
        <strain evidence="4">IBT 17514</strain>
    </source>
</reference>
<evidence type="ECO:0000259" key="3">
    <source>
        <dbReference type="PROSITE" id="PS50157"/>
    </source>
</evidence>
<gene>
    <name evidence="4" type="ORF">N7493_003527</name>
</gene>
<feature type="region of interest" description="Disordered" evidence="2">
    <location>
        <begin position="544"/>
        <end position="605"/>
    </location>
</feature>
<feature type="compositionally biased region" description="Basic residues" evidence="2">
    <location>
        <begin position="501"/>
        <end position="514"/>
    </location>
</feature>
<dbReference type="AlphaFoldDB" id="A0AAD6HPT4"/>
<feature type="compositionally biased region" description="Low complexity" evidence="2">
    <location>
        <begin position="170"/>
        <end position="179"/>
    </location>
</feature>
<feature type="region of interest" description="Disordered" evidence="2">
    <location>
        <begin position="980"/>
        <end position="1002"/>
    </location>
</feature>
<dbReference type="EMBL" id="JAQJAN010000004">
    <property type="protein sequence ID" value="KAJ5732046.1"/>
    <property type="molecule type" value="Genomic_DNA"/>
</dbReference>
<dbReference type="InterPro" id="IPR058925">
    <property type="entry name" value="zf-C2H2_AcuF"/>
</dbReference>
<feature type="region of interest" description="Disordered" evidence="2">
    <location>
        <begin position="847"/>
        <end position="876"/>
    </location>
</feature>
<keyword evidence="1" id="KW-0479">Metal-binding</keyword>
<keyword evidence="1" id="KW-0862">Zinc</keyword>
<dbReference type="GO" id="GO:0008270">
    <property type="term" value="F:zinc ion binding"/>
    <property type="evidence" value="ECO:0007669"/>
    <property type="project" value="UniProtKB-KW"/>
</dbReference>
<feature type="region of interest" description="Disordered" evidence="2">
    <location>
        <begin position="203"/>
        <end position="240"/>
    </location>
</feature>
<feature type="region of interest" description="Disordered" evidence="2">
    <location>
        <begin position="256"/>
        <end position="363"/>
    </location>
</feature>
<proteinExistence type="predicted"/>
<dbReference type="PANTHER" id="PTHR35391">
    <property type="entry name" value="C2H2-TYPE DOMAIN-CONTAINING PROTEIN-RELATED"/>
    <property type="match status" value="1"/>
</dbReference>
<feature type="compositionally biased region" description="Acidic residues" evidence="2">
    <location>
        <begin position="313"/>
        <end position="335"/>
    </location>
</feature>
<dbReference type="PROSITE" id="PS00028">
    <property type="entry name" value="ZINC_FINGER_C2H2_1"/>
    <property type="match status" value="1"/>
</dbReference>
<dbReference type="PROSITE" id="PS50157">
    <property type="entry name" value="ZINC_FINGER_C2H2_2"/>
    <property type="match status" value="1"/>
</dbReference>
<keyword evidence="1" id="KW-0863">Zinc-finger</keyword>
<feature type="region of interest" description="Disordered" evidence="2">
    <location>
        <begin position="1"/>
        <end position="31"/>
    </location>
</feature>
<reference evidence="4" key="2">
    <citation type="submission" date="2023-01" db="EMBL/GenBank/DDBJ databases">
        <authorList>
            <person name="Petersen C."/>
        </authorList>
    </citation>
    <scope>NUCLEOTIDE SEQUENCE</scope>
    <source>
        <strain evidence="4">IBT 17514</strain>
    </source>
</reference>
<dbReference type="PANTHER" id="PTHR35391:SF3">
    <property type="entry name" value="FINGER DOMAIN PROTEIN, PUTATIVE (AFU_ORTHOLOGUE AFUA_8G04300)-RELATED"/>
    <property type="match status" value="1"/>
</dbReference>
<feature type="region of interest" description="Disordered" evidence="2">
    <location>
        <begin position="120"/>
        <end position="190"/>
    </location>
</feature>
<organism evidence="4 5">
    <name type="scientific">Penicillium malachiteum</name>
    <dbReference type="NCBI Taxonomy" id="1324776"/>
    <lineage>
        <taxon>Eukaryota</taxon>
        <taxon>Fungi</taxon>
        <taxon>Dikarya</taxon>
        <taxon>Ascomycota</taxon>
        <taxon>Pezizomycotina</taxon>
        <taxon>Eurotiomycetes</taxon>
        <taxon>Eurotiomycetidae</taxon>
        <taxon>Eurotiales</taxon>
        <taxon>Aspergillaceae</taxon>
        <taxon>Penicillium</taxon>
    </lineage>
</organism>
<sequence length="1117" mass="122994">MSAGPTIQTNYWTPQGNGYQDLSASNSPHPGGCLAPSDIELWASNWQDNGSTSSYNEVATPSVQERVWPSSIDTTQWLNPEQSIPSPSSIQEQVMPQNNVNHLSAAPGYGVTQLSISTEHVPRDNLSSASTTRGRSPVKSPIGITVSSVSRGDSPVEGDHYRRACRSTMHLSPGDLSSDSGDDGHLDDDHRSVSSLSVARTNDGRWIRSPSGHAGLGPSSRGNEYVSSPNELKGQREREIKDQDITLWRADVNAASSEAGDVGAPKYSPHRKHTSNRLRAKSTGARPYEEDYFSQKFGGRNLAPGPGLLVHESEEEEDEDEDEEEEYEELEDDHDDNSVKSGSLKAASPPADPTEPGRYDRSTPEAYSSLELTNPAQNYRLGPWQDPIKDLTPRSEAMQPGSSNAAIVAFEKRAKDIETASLAATIDNNSIIHVMSNLERMSLYSETKPKDTLGNLWRRSFHQASSKLKRQASDFSMTSPDTSAPRTSVEAPPQRKESQSHRHRYSLSSKHHSRSPSLSSALMSVTGQMAAIGGNNAVHAVSPNADVGHKGHQTKTRGRSKSDLPRPGLIDLMTNHGGPPVANFFSSPRNSTETAQPRPSLAVNGDLKCAKVEDEDDDQLNTADAKGLVMEFPMMSRLPVPTLEGFKAQIVQLNPHLQPALVHRFATAQVRRYRKLVEFQQRHAQAIASGECNSGHFCVALGGKATMLEQRKPLLSTEAGQTRFRVTDVNRRDKQSMGDGAFPAHFPEGVPNPPVARLPAKFECQICFDVKEYKRPSDWSKHVQEDLQPFTCTFPECNETKSFKRKADWVRHENELHRHLEWWTCNFDECGHTCYRKDNFMQHLVREHKIPEPKTKKGKGGAATTTDGQQSDRQRARDLEYLPKLVDDCRHETECEAESEPCRFCGNILGNWKKLTVHLGKHMEQMAIPVLEIAKQSTATATASSSSVPLTGASSGAAETYPPLSAPFHLHDDREAAGASTLPVRQNPSKAQAHGTPVNGNPYDASNLEYPSISGAMLSSEPEAMTDSYDRMEYNASNPGYHDGMVQFQSTTLHPPGQTHPPHHQNSVTYPPPFNAVHRPTSSYSQLHDLYPAQGSYPGYLVPGSNVYTQFTKYAPM</sequence>
<evidence type="ECO:0000313" key="4">
    <source>
        <dbReference type="EMBL" id="KAJ5732046.1"/>
    </source>
</evidence>
<evidence type="ECO:0000256" key="1">
    <source>
        <dbReference type="PROSITE-ProRule" id="PRU00042"/>
    </source>
</evidence>
<accession>A0AAD6HPT4</accession>
<feature type="compositionally biased region" description="Basic residues" evidence="2">
    <location>
        <begin position="268"/>
        <end position="280"/>
    </location>
</feature>
<feature type="compositionally biased region" description="Polar residues" evidence="2">
    <location>
        <begin position="473"/>
        <end position="486"/>
    </location>
</feature>
<protein>
    <submittedName>
        <fullName evidence="4">Zinc finger C2H2</fullName>
    </submittedName>
</protein>
<feature type="compositionally biased region" description="Polar residues" evidence="2">
    <location>
        <begin position="125"/>
        <end position="134"/>
    </location>
</feature>